<evidence type="ECO:0000256" key="1">
    <source>
        <dbReference type="ARBA" id="ARBA00006821"/>
    </source>
</evidence>
<dbReference type="Gene3D" id="3.20.110.20">
    <property type="match status" value="1"/>
</dbReference>
<dbReference type="InterPro" id="IPR011330">
    <property type="entry name" value="Glyco_hydro/deAcase_b/a-brl"/>
</dbReference>
<gene>
    <name evidence="4" type="ORF">UW35_C0010G0048</name>
</gene>
<dbReference type="GO" id="GO:0005975">
    <property type="term" value="P:carbohydrate metabolic process"/>
    <property type="evidence" value="ECO:0007669"/>
    <property type="project" value="InterPro"/>
</dbReference>
<sequence length="394" mass="45717">MADVSLYFHIHQPFRLKPLNIFDIGVGTDYFDVDEMLDFSNSRVIRKITEKSYLPMLSLLLELLKREKDFCFALSITGVVIEQLKQHSPEVFELLKKVIATGRVEVVAETYYHSLASLYSPTEFLFQVSKHRRLVEDEFGITPNVFRNTELIYTDHIAELVKEMGYIGMLAEGADKILRGKSPTRLYKSPDGLPLLLKHFKLSDDIAFRFSESHRSNMPLTADTYSHWISNSYGHGDVVNLFMDFETFGEHQWADTGIFEFFRHFVHKFIETGNSFISLSDSIRSRTPEHVFASEEPVSWADVDRDITAWRGNSLQEDVLNKIYALEKKIFSKGDESLIEDWRKMQTSDHFYYMCTKWSNDGDVHAYFSPYGSPFMAYSNYNNALADLRLRAEE</sequence>
<dbReference type="PANTHER" id="PTHR36306">
    <property type="entry name" value="ALPHA-AMYLASE-RELATED-RELATED"/>
    <property type="match status" value="1"/>
</dbReference>
<comment type="caution">
    <text evidence="4">The sequence shown here is derived from an EMBL/GenBank/DDBJ whole genome shotgun (WGS) entry which is preliminary data.</text>
</comment>
<evidence type="ECO:0000313" key="4">
    <source>
        <dbReference type="EMBL" id="KKT46691.1"/>
    </source>
</evidence>
<dbReference type="CDD" id="cd10795">
    <property type="entry name" value="GH57N_MJA1_like"/>
    <property type="match status" value="1"/>
</dbReference>
<dbReference type="AlphaFoldDB" id="A0A0G1HHF5"/>
<dbReference type="STRING" id="1618404.UW35_C0010G0048"/>
<keyword evidence="2" id="KW-0119">Carbohydrate metabolism</keyword>
<organism evidence="4 5">
    <name type="scientific">Candidatus Collierbacteria bacterium GW2011_GWF2_44_15</name>
    <dbReference type="NCBI Taxonomy" id="1618404"/>
    <lineage>
        <taxon>Bacteria</taxon>
        <taxon>Candidatus Collieribacteriota</taxon>
    </lineage>
</organism>
<dbReference type="EMBL" id="LCHZ01000010">
    <property type="protein sequence ID" value="KKT46691.1"/>
    <property type="molecule type" value="Genomic_DNA"/>
</dbReference>
<dbReference type="PATRIC" id="fig|1618404.3.peg.350"/>
<dbReference type="Proteomes" id="UP000033861">
    <property type="component" value="Unassembled WGS sequence"/>
</dbReference>
<protein>
    <submittedName>
        <fullName evidence="4">Alpha-amylase</fullName>
    </submittedName>
</protein>
<feature type="domain" description="Glycoside hydrolase family 57 N-terminal" evidence="3">
    <location>
        <begin position="6"/>
        <end position="290"/>
    </location>
</feature>
<name>A0A0G1HHF5_9BACT</name>
<comment type="similarity">
    <text evidence="1">Belongs to the glycosyl hydrolase 57 family.</text>
</comment>
<evidence type="ECO:0000259" key="3">
    <source>
        <dbReference type="Pfam" id="PF03065"/>
    </source>
</evidence>
<dbReference type="PANTHER" id="PTHR36306:SF1">
    <property type="entry name" value="ALPHA-AMYLASE-RELATED"/>
    <property type="match status" value="1"/>
</dbReference>
<reference evidence="4 5" key="1">
    <citation type="journal article" date="2015" name="Nature">
        <title>rRNA introns, odd ribosomes, and small enigmatic genomes across a large radiation of phyla.</title>
        <authorList>
            <person name="Brown C.T."/>
            <person name="Hug L.A."/>
            <person name="Thomas B.C."/>
            <person name="Sharon I."/>
            <person name="Castelle C.J."/>
            <person name="Singh A."/>
            <person name="Wilkins M.J."/>
            <person name="Williams K.H."/>
            <person name="Banfield J.F."/>
        </authorList>
    </citation>
    <scope>NUCLEOTIDE SEQUENCE [LARGE SCALE GENOMIC DNA]</scope>
</reference>
<dbReference type="InterPro" id="IPR052046">
    <property type="entry name" value="GH57_Enzymes"/>
</dbReference>
<dbReference type="GO" id="GO:0003824">
    <property type="term" value="F:catalytic activity"/>
    <property type="evidence" value="ECO:0007669"/>
    <property type="project" value="InterPro"/>
</dbReference>
<dbReference type="Pfam" id="PF03065">
    <property type="entry name" value="Glyco_hydro_57"/>
    <property type="match status" value="1"/>
</dbReference>
<evidence type="ECO:0000256" key="2">
    <source>
        <dbReference type="ARBA" id="ARBA00023277"/>
    </source>
</evidence>
<proteinExistence type="inferred from homology"/>
<dbReference type="SUPFAM" id="SSF88713">
    <property type="entry name" value="Glycoside hydrolase/deacetylase"/>
    <property type="match status" value="1"/>
</dbReference>
<accession>A0A0G1HHF5</accession>
<evidence type="ECO:0000313" key="5">
    <source>
        <dbReference type="Proteomes" id="UP000033861"/>
    </source>
</evidence>
<dbReference type="InterPro" id="IPR004300">
    <property type="entry name" value="Glyco_hydro_57_N"/>
</dbReference>